<dbReference type="RefSeq" id="WP_284292532.1">
    <property type="nucleotide sequence ID" value="NZ_BSUK01000001.1"/>
</dbReference>
<sequence>MRGCEEPALDPSGWPLPEPTAEVGAWQDWPWSLMAYVPAAARAIAARSQLVVWHPRQPEA</sequence>
<protein>
    <submittedName>
        <fullName evidence="1">Uncharacterized protein</fullName>
    </submittedName>
</protein>
<comment type="caution">
    <text evidence="1">The sequence shown here is derived from an EMBL/GenBank/DDBJ whole genome shotgun (WGS) entry which is preliminary data.</text>
</comment>
<accession>A0ABQ6HYK1</accession>
<keyword evidence="2" id="KW-1185">Reference proteome</keyword>
<dbReference type="EMBL" id="BSUK01000001">
    <property type="protein sequence ID" value="GMA23541.1"/>
    <property type="molecule type" value="Genomic_DNA"/>
</dbReference>
<evidence type="ECO:0000313" key="1">
    <source>
        <dbReference type="EMBL" id="GMA23541.1"/>
    </source>
</evidence>
<name>A0ABQ6HYK1_9MICO</name>
<reference evidence="2" key="1">
    <citation type="journal article" date="2019" name="Int. J. Syst. Evol. Microbiol.">
        <title>The Global Catalogue of Microorganisms (GCM) 10K type strain sequencing project: providing services to taxonomists for standard genome sequencing and annotation.</title>
        <authorList>
            <consortium name="The Broad Institute Genomics Platform"/>
            <consortium name="The Broad Institute Genome Sequencing Center for Infectious Disease"/>
            <person name="Wu L."/>
            <person name="Ma J."/>
        </authorList>
    </citation>
    <scope>NUCLEOTIDE SEQUENCE [LARGE SCALE GENOMIC DNA]</scope>
    <source>
        <strain evidence="2">NBRC 106348</strain>
    </source>
</reference>
<dbReference type="Proteomes" id="UP001157091">
    <property type="component" value="Unassembled WGS sequence"/>
</dbReference>
<organism evidence="1 2">
    <name type="scientific">Luteimicrobium album</name>
    <dbReference type="NCBI Taxonomy" id="1054550"/>
    <lineage>
        <taxon>Bacteria</taxon>
        <taxon>Bacillati</taxon>
        <taxon>Actinomycetota</taxon>
        <taxon>Actinomycetes</taxon>
        <taxon>Micrococcales</taxon>
        <taxon>Luteimicrobium</taxon>
    </lineage>
</organism>
<proteinExistence type="predicted"/>
<evidence type="ECO:0000313" key="2">
    <source>
        <dbReference type="Proteomes" id="UP001157091"/>
    </source>
</evidence>
<gene>
    <name evidence="1" type="ORF">GCM10025864_13000</name>
</gene>